<dbReference type="Pfam" id="PF07022">
    <property type="entry name" value="Phage_CI_repr"/>
    <property type="match status" value="1"/>
</dbReference>
<dbReference type="Proteomes" id="UP000002675">
    <property type="component" value="Chromosome I"/>
</dbReference>
<accession>Q7MJL1</accession>
<gene>
    <name evidence="2" type="ordered locus">VV2150</name>
</gene>
<dbReference type="RefSeq" id="WP_011150663.1">
    <property type="nucleotide sequence ID" value="NC_005139.1"/>
</dbReference>
<dbReference type="GO" id="GO:0045892">
    <property type="term" value="P:negative regulation of DNA-templated transcription"/>
    <property type="evidence" value="ECO:0007669"/>
    <property type="project" value="InterPro"/>
</dbReference>
<protein>
    <recommendedName>
        <fullName evidence="1">HTH cro/C1-type domain-containing protein</fullName>
    </recommendedName>
</protein>
<evidence type="ECO:0000313" key="2">
    <source>
        <dbReference type="EMBL" id="BAC94914.1"/>
    </source>
</evidence>
<dbReference type="InterPro" id="IPR010744">
    <property type="entry name" value="Phage_CI_N"/>
</dbReference>
<dbReference type="InterPro" id="IPR001387">
    <property type="entry name" value="Cro/C1-type_HTH"/>
</dbReference>
<dbReference type="AlphaFoldDB" id="Q7MJL1"/>
<dbReference type="GO" id="GO:0003677">
    <property type="term" value="F:DNA binding"/>
    <property type="evidence" value="ECO:0007669"/>
    <property type="project" value="InterPro"/>
</dbReference>
<sequence>MKEISAQDVLSRLTKALGTSSDSELAQELGVAKQTISTWKKRNKVPLEQIVEISVEHNLSIDDILFGDKLSYAKRKLNDTIQDNLARIADTRLAEEVLERIDDELLLSERGLNAETIGEIFVAMGAVKRLLKGQLFDPKLHQCELEDGINYFLSLHYEIAHLARRNASRLEDSDLD</sequence>
<dbReference type="Gene3D" id="1.10.260.40">
    <property type="entry name" value="lambda repressor-like DNA-binding domains"/>
    <property type="match status" value="1"/>
</dbReference>
<evidence type="ECO:0000313" key="3">
    <source>
        <dbReference type="Proteomes" id="UP000002675"/>
    </source>
</evidence>
<name>Q7MJL1_VIBVY</name>
<feature type="domain" description="HTH cro/C1-type" evidence="1">
    <location>
        <begin position="23"/>
        <end position="64"/>
    </location>
</feature>
<dbReference type="HOGENOM" id="CLU_1524520_0_0_6"/>
<evidence type="ECO:0000259" key="1">
    <source>
        <dbReference type="PROSITE" id="PS50943"/>
    </source>
</evidence>
<dbReference type="PROSITE" id="PS50943">
    <property type="entry name" value="HTH_CROC1"/>
    <property type="match status" value="1"/>
</dbReference>
<proteinExistence type="predicted"/>
<organism evidence="2 3">
    <name type="scientific">Vibrio vulnificus (strain YJ016)</name>
    <dbReference type="NCBI Taxonomy" id="196600"/>
    <lineage>
        <taxon>Bacteria</taxon>
        <taxon>Pseudomonadati</taxon>
        <taxon>Pseudomonadota</taxon>
        <taxon>Gammaproteobacteria</taxon>
        <taxon>Vibrionales</taxon>
        <taxon>Vibrionaceae</taxon>
        <taxon>Vibrio</taxon>
    </lineage>
</organism>
<dbReference type="SUPFAM" id="SSF47413">
    <property type="entry name" value="lambda repressor-like DNA-binding domains"/>
    <property type="match status" value="1"/>
</dbReference>
<dbReference type="InterPro" id="IPR010982">
    <property type="entry name" value="Lambda_DNA-bd_dom_sf"/>
</dbReference>
<reference evidence="2 3" key="1">
    <citation type="journal article" date="2003" name="Genome Res.">
        <title>Comparative genome analysis of Vibrio vulnificus, a marine pathogen.</title>
        <authorList>
            <person name="Chen C.Y."/>
            <person name="Wu K.M."/>
            <person name="Chang Y.C."/>
            <person name="Chang C.H."/>
            <person name="Tsai H.C."/>
            <person name="Liao T.L."/>
            <person name="Liu Y.M."/>
            <person name="Chen H.J."/>
            <person name="Shen A.B."/>
            <person name="Li J.C."/>
            <person name="Su T.L."/>
            <person name="Shao C.P."/>
            <person name="Lee C.T."/>
            <person name="Hor L.I."/>
            <person name="Tsai S.F."/>
        </authorList>
    </citation>
    <scope>NUCLEOTIDE SEQUENCE [LARGE SCALE GENOMIC DNA]</scope>
    <source>
        <strain evidence="2 3">YJ016</strain>
    </source>
</reference>
<dbReference type="KEGG" id="vvy:VV2150"/>
<dbReference type="EMBL" id="BA000037">
    <property type="protein sequence ID" value="BAC94914.1"/>
    <property type="molecule type" value="Genomic_DNA"/>
</dbReference>